<feature type="chain" id="PRO_5045102051" evidence="1">
    <location>
        <begin position="37"/>
        <end position="235"/>
    </location>
</feature>
<evidence type="ECO:0000313" key="3">
    <source>
        <dbReference type="Proteomes" id="UP001595791"/>
    </source>
</evidence>
<name>A0ABV8MPK9_9NEIS</name>
<sequence>MTLTHRLAHPTFSFLRLLLSLVLLCSALAWSPRANASGNGLWMAGNDYFVLMQDVNNGIVVALQVPQTYSPLTVWVGLATSTGISVRSVANENDTLTANYSSNTNLSGTSVINGVSQPFNANLLYAYVGSTYDGVWQKTAANSAFLVYLTLSLSGGILPIQFDVTINPDKTYTYNLFTGSYNPSTYTFTGISLLTPTLGSRLVFNGSNLAGTYITTGQPPSTTSFSANQLIKLAN</sequence>
<keyword evidence="1" id="KW-0732">Signal</keyword>
<evidence type="ECO:0000313" key="2">
    <source>
        <dbReference type="EMBL" id="MFC4159261.1"/>
    </source>
</evidence>
<organism evidence="2 3">
    <name type="scientific">Chitinimonas lacunae</name>
    <dbReference type="NCBI Taxonomy" id="1963018"/>
    <lineage>
        <taxon>Bacteria</taxon>
        <taxon>Pseudomonadati</taxon>
        <taxon>Pseudomonadota</taxon>
        <taxon>Betaproteobacteria</taxon>
        <taxon>Neisseriales</taxon>
        <taxon>Chitinibacteraceae</taxon>
        <taxon>Chitinimonas</taxon>
    </lineage>
</organism>
<proteinExistence type="predicted"/>
<dbReference type="Proteomes" id="UP001595791">
    <property type="component" value="Unassembled WGS sequence"/>
</dbReference>
<evidence type="ECO:0000256" key="1">
    <source>
        <dbReference type="SAM" id="SignalP"/>
    </source>
</evidence>
<feature type="signal peptide" evidence="1">
    <location>
        <begin position="1"/>
        <end position="36"/>
    </location>
</feature>
<reference evidence="3" key="1">
    <citation type="journal article" date="2019" name="Int. J. Syst. Evol. Microbiol.">
        <title>The Global Catalogue of Microorganisms (GCM) 10K type strain sequencing project: providing services to taxonomists for standard genome sequencing and annotation.</title>
        <authorList>
            <consortium name="The Broad Institute Genomics Platform"/>
            <consortium name="The Broad Institute Genome Sequencing Center for Infectious Disease"/>
            <person name="Wu L."/>
            <person name="Ma J."/>
        </authorList>
    </citation>
    <scope>NUCLEOTIDE SEQUENCE [LARGE SCALE GENOMIC DNA]</scope>
    <source>
        <strain evidence="3">LMG 29894</strain>
    </source>
</reference>
<dbReference type="RefSeq" id="WP_378162833.1">
    <property type="nucleotide sequence ID" value="NZ_JBHSBU010000001.1"/>
</dbReference>
<accession>A0ABV8MPK9</accession>
<comment type="caution">
    <text evidence="2">The sequence shown here is derived from an EMBL/GenBank/DDBJ whole genome shotgun (WGS) entry which is preliminary data.</text>
</comment>
<gene>
    <name evidence="2" type="ORF">ACFOW7_07810</name>
</gene>
<keyword evidence="3" id="KW-1185">Reference proteome</keyword>
<dbReference type="EMBL" id="JBHSBU010000001">
    <property type="protein sequence ID" value="MFC4159261.1"/>
    <property type="molecule type" value="Genomic_DNA"/>
</dbReference>
<protein>
    <submittedName>
        <fullName evidence="2">Uncharacterized protein</fullName>
    </submittedName>
</protein>